<gene>
    <name evidence="1" type="ORF">FSB_LOCUS41373</name>
</gene>
<organism evidence="1">
    <name type="scientific">Fagus sylvatica</name>
    <name type="common">Beechnut</name>
    <dbReference type="NCBI Taxonomy" id="28930"/>
    <lineage>
        <taxon>Eukaryota</taxon>
        <taxon>Viridiplantae</taxon>
        <taxon>Streptophyta</taxon>
        <taxon>Embryophyta</taxon>
        <taxon>Tracheophyta</taxon>
        <taxon>Spermatophyta</taxon>
        <taxon>Magnoliopsida</taxon>
        <taxon>eudicotyledons</taxon>
        <taxon>Gunneridae</taxon>
        <taxon>Pentapetalae</taxon>
        <taxon>rosids</taxon>
        <taxon>fabids</taxon>
        <taxon>Fagales</taxon>
        <taxon>Fagaceae</taxon>
        <taxon>Fagus</taxon>
    </lineage>
</organism>
<dbReference type="EMBL" id="OIVN01003779">
    <property type="protein sequence ID" value="SPD13491.1"/>
    <property type="molecule type" value="Genomic_DNA"/>
</dbReference>
<reference evidence="1" key="1">
    <citation type="submission" date="2018-02" db="EMBL/GenBank/DDBJ databases">
        <authorList>
            <person name="Cohen D.B."/>
            <person name="Kent A.D."/>
        </authorList>
    </citation>
    <scope>NUCLEOTIDE SEQUENCE</scope>
</reference>
<dbReference type="AlphaFoldDB" id="A0A2N9HP60"/>
<accession>A0A2N9HP60</accession>
<sequence>MTGGDLNWVVWPLTTPRRAPSSTILSSSTSPSPFLCRLLLLLAGAFEGLKAPVSLSFFLTKLGFPCRQARSLVAVDVLSTVGLGSLFHSEIFSSTPLWG</sequence>
<name>A0A2N9HP60_FAGSY</name>
<proteinExistence type="predicted"/>
<protein>
    <submittedName>
        <fullName evidence="1">Uncharacterized protein</fullName>
    </submittedName>
</protein>
<evidence type="ECO:0000313" key="1">
    <source>
        <dbReference type="EMBL" id="SPD13491.1"/>
    </source>
</evidence>